<sequence length="85" mass="9450">MRGVHPTGIGTSISLSSVAWSYHESDALDYGAPEAGFGKLYAPCNVWRGFKETASDDLNDRYKRDTTDNVRHSLNNNDAKKADRM</sequence>
<proteinExistence type="predicted"/>
<evidence type="ECO:0000313" key="1">
    <source>
        <dbReference type="EMBL" id="CAD7577983.1"/>
    </source>
</evidence>
<organism evidence="1">
    <name type="scientific">Timema californicum</name>
    <name type="common">California timema</name>
    <name type="synonym">Walking stick</name>
    <dbReference type="NCBI Taxonomy" id="61474"/>
    <lineage>
        <taxon>Eukaryota</taxon>
        <taxon>Metazoa</taxon>
        <taxon>Ecdysozoa</taxon>
        <taxon>Arthropoda</taxon>
        <taxon>Hexapoda</taxon>
        <taxon>Insecta</taxon>
        <taxon>Pterygota</taxon>
        <taxon>Neoptera</taxon>
        <taxon>Polyneoptera</taxon>
        <taxon>Phasmatodea</taxon>
        <taxon>Timematodea</taxon>
        <taxon>Timematoidea</taxon>
        <taxon>Timematidae</taxon>
        <taxon>Timema</taxon>
    </lineage>
</organism>
<dbReference type="EMBL" id="OE186581">
    <property type="protein sequence ID" value="CAD7577983.1"/>
    <property type="molecule type" value="Genomic_DNA"/>
</dbReference>
<accession>A0A7R9PCE9</accession>
<name>A0A7R9PCE9_TIMCA</name>
<dbReference type="AlphaFoldDB" id="A0A7R9PCE9"/>
<gene>
    <name evidence="1" type="ORF">TCMB3V08_LOCUS10524</name>
</gene>
<reference evidence="1" key="1">
    <citation type="submission" date="2020-11" db="EMBL/GenBank/DDBJ databases">
        <authorList>
            <person name="Tran Van P."/>
        </authorList>
    </citation>
    <scope>NUCLEOTIDE SEQUENCE</scope>
</reference>
<protein>
    <submittedName>
        <fullName evidence="1">(California timema) hypothetical protein</fullName>
    </submittedName>
</protein>